<keyword evidence="3" id="KW-0378">Hydrolase</keyword>
<feature type="chain" id="PRO_5047223996" evidence="5">
    <location>
        <begin position="32"/>
        <end position="694"/>
    </location>
</feature>
<dbReference type="Gene3D" id="2.70.70.10">
    <property type="entry name" value="Glucose Permease (Domain IIA)"/>
    <property type="match status" value="1"/>
</dbReference>
<dbReference type="SUPFAM" id="SSF69318">
    <property type="entry name" value="Integrin alpha N-terminal domain"/>
    <property type="match status" value="1"/>
</dbReference>
<evidence type="ECO:0000259" key="6">
    <source>
        <dbReference type="Pfam" id="PF01551"/>
    </source>
</evidence>
<dbReference type="PROSITE" id="PS51470">
    <property type="entry name" value="FG_GAP"/>
    <property type="match status" value="5"/>
</dbReference>
<dbReference type="PANTHER" id="PTHR23221">
    <property type="entry name" value="GLYCOSYLPHOSPHATIDYLINOSITOL PHOSPHOLIPASE D"/>
    <property type="match status" value="1"/>
</dbReference>
<keyword evidence="2" id="KW-0677">Repeat</keyword>
<evidence type="ECO:0000256" key="2">
    <source>
        <dbReference type="ARBA" id="ARBA00022737"/>
    </source>
</evidence>
<dbReference type="InterPro" id="IPR028994">
    <property type="entry name" value="Integrin_alpha_N"/>
</dbReference>
<dbReference type="Pfam" id="PF01839">
    <property type="entry name" value="FG-GAP"/>
    <property type="match status" value="6"/>
</dbReference>
<dbReference type="CDD" id="cd12797">
    <property type="entry name" value="M23_peptidase"/>
    <property type="match status" value="1"/>
</dbReference>
<keyword evidence="8" id="KW-1185">Reference proteome</keyword>
<dbReference type="EMBL" id="JBHLTC010000023">
    <property type="protein sequence ID" value="MFC0626231.1"/>
    <property type="molecule type" value="Genomic_DNA"/>
</dbReference>
<dbReference type="RefSeq" id="WP_380049472.1">
    <property type="nucleotide sequence ID" value="NZ_JBHLTC010000023.1"/>
</dbReference>
<name>A0ABV6QNL1_9ACTN</name>
<evidence type="ECO:0000313" key="7">
    <source>
        <dbReference type="EMBL" id="MFC0626231.1"/>
    </source>
</evidence>
<keyword evidence="4" id="KW-0325">Glycoprotein</keyword>
<sequence>MKRTTARLTAAAFIAAAVLGQPYLSSANAIAGPSCDFNDDGRSDLAVGAPGESVGNLDSAGSVNVLYGSASGVSATNNVLINQDNPGIAGVAERGDAFGHASACGDFNNDGFGDLAVGVPHESVELATGDVYDAGAVNIFYGSSIGLATTGNQVFTQSTAGMPDVAERTDEFGTALAAGDFDNDGRDDLAIGAPRENVDGANQAGNVIVLRGGRAGLSTTGSQNWHQGSPGIIGDLEAGDNFGSALTTGDFNGDGRADLVVGSPGEAISDQGDAGTVNIIFGSATGLAAAGNQILNQATPGVPGIWEQNDLYGQSVAAGDFNNDGRDDLAVGVPGENDGDTRDAGAVNVTYGTVNGLQANWSQIFTRAGMLDGGAASSGDQLGTAVAAGNFNGQAGDDLAIGAPGIVVDGKVAAGRLTVLYGSPNGLNPNVNQRISQGVNNVEGATEAGDYLGYALATGDFDGNGRADLAAGAPGEEVNTRTSGGAVNVLYGTSGFLSTTNDQVWTQDSPGIYGVAQAHDRFGGPSMSSGEYRIGYKTGTKVKVTNDALAHSPLGRLDMSGVEAGPDYEIAAARGGVIRYIVDTNAEPTSDNNYVWLEHPDGEWSKYSHVQTGSVTSRGHKVGDFVAAGTVLGLEGDVGQADGDHLHFEVSVPYNPASPITSGGFMSGFNRNPVICGVPGNAVFRGQTYTVTGC</sequence>
<reference evidence="7 8" key="1">
    <citation type="submission" date="2024-09" db="EMBL/GenBank/DDBJ databases">
        <authorList>
            <person name="Sun Q."/>
            <person name="Mori K."/>
        </authorList>
    </citation>
    <scope>NUCLEOTIDE SEQUENCE [LARGE SCALE GENOMIC DNA]</scope>
    <source>
        <strain evidence="7 8">CGMCC 1.15906</strain>
    </source>
</reference>
<dbReference type="InterPro" id="IPR013519">
    <property type="entry name" value="Int_alpha_beta-p"/>
</dbReference>
<dbReference type="Gene3D" id="2.130.10.130">
    <property type="entry name" value="Integrin alpha, N-terminal"/>
    <property type="match status" value="4"/>
</dbReference>
<dbReference type="SMART" id="SM00191">
    <property type="entry name" value="Int_alpha"/>
    <property type="match status" value="7"/>
</dbReference>
<organism evidence="7 8">
    <name type="scientific">Kribbella deserti</name>
    <dbReference type="NCBI Taxonomy" id="1926257"/>
    <lineage>
        <taxon>Bacteria</taxon>
        <taxon>Bacillati</taxon>
        <taxon>Actinomycetota</taxon>
        <taxon>Actinomycetes</taxon>
        <taxon>Propionibacteriales</taxon>
        <taxon>Kribbellaceae</taxon>
        <taxon>Kribbella</taxon>
    </lineage>
</organism>
<comment type="caution">
    <text evidence="7">The sequence shown here is derived from an EMBL/GenBank/DDBJ whole genome shotgun (WGS) entry which is preliminary data.</text>
</comment>
<accession>A0ABV6QNL1</accession>
<protein>
    <submittedName>
        <fullName evidence="7">Peptidoglycan DD-metalloendopeptidase family protein</fullName>
    </submittedName>
</protein>
<proteinExistence type="predicted"/>
<evidence type="ECO:0000256" key="1">
    <source>
        <dbReference type="ARBA" id="ARBA00022729"/>
    </source>
</evidence>
<feature type="signal peptide" evidence="5">
    <location>
        <begin position="1"/>
        <end position="31"/>
    </location>
</feature>
<dbReference type="PANTHER" id="PTHR23221:SF7">
    <property type="entry name" value="PHOSPHATIDYLINOSITOL-GLYCAN-SPECIFIC PHOSPHOLIPASE D"/>
    <property type="match status" value="1"/>
</dbReference>
<dbReference type="Proteomes" id="UP001589890">
    <property type="component" value="Unassembled WGS sequence"/>
</dbReference>
<evidence type="ECO:0000256" key="3">
    <source>
        <dbReference type="ARBA" id="ARBA00022801"/>
    </source>
</evidence>
<dbReference type="SUPFAM" id="SSF51261">
    <property type="entry name" value="Duplicated hybrid motif"/>
    <property type="match status" value="1"/>
</dbReference>
<feature type="domain" description="M23ase beta-sheet core" evidence="6">
    <location>
        <begin position="566"/>
        <end position="653"/>
    </location>
</feature>
<dbReference type="InterPro" id="IPR011055">
    <property type="entry name" value="Dup_hybrid_motif"/>
</dbReference>
<dbReference type="PRINTS" id="PR01185">
    <property type="entry name" value="INTEGRINA"/>
</dbReference>
<evidence type="ECO:0000313" key="8">
    <source>
        <dbReference type="Proteomes" id="UP001589890"/>
    </source>
</evidence>
<evidence type="ECO:0000256" key="5">
    <source>
        <dbReference type="SAM" id="SignalP"/>
    </source>
</evidence>
<evidence type="ECO:0000256" key="4">
    <source>
        <dbReference type="ARBA" id="ARBA00023180"/>
    </source>
</evidence>
<dbReference type="Pfam" id="PF01551">
    <property type="entry name" value="Peptidase_M23"/>
    <property type="match status" value="1"/>
</dbReference>
<dbReference type="InterPro" id="IPR000413">
    <property type="entry name" value="Integrin_alpha"/>
</dbReference>
<dbReference type="InterPro" id="IPR016047">
    <property type="entry name" value="M23ase_b-sheet_dom"/>
</dbReference>
<keyword evidence="1 5" id="KW-0732">Signal</keyword>
<dbReference type="InterPro" id="IPR013517">
    <property type="entry name" value="FG-GAP"/>
</dbReference>
<gene>
    <name evidence="7" type="ORF">ACFFGN_19285</name>
</gene>